<evidence type="ECO:0000313" key="9">
    <source>
        <dbReference type="EMBL" id="STZ40998.1"/>
    </source>
</evidence>
<feature type="transmembrane region" description="Helical" evidence="8">
    <location>
        <begin position="316"/>
        <end position="335"/>
    </location>
</feature>
<feature type="transmembrane region" description="Helical" evidence="8">
    <location>
        <begin position="163"/>
        <end position="190"/>
    </location>
</feature>
<keyword evidence="2" id="KW-1003">Cell membrane</keyword>
<keyword evidence="5 8" id="KW-0812">Transmembrane</keyword>
<gene>
    <name evidence="9" type="ORF">NCTC10742_00198</name>
</gene>
<dbReference type="GO" id="GO:0010041">
    <property type="term" value="P:response to iron(III) ion"/>
    <property type="evidence" value="ECO:0007669"/>
    <property type="project" value="TreeGrafter"/>
</dbReference>
<proteinExistence type="predicted"/>
<dbReference type="PANTHER" id="PTHR33908:SF3">
    <property type="entry name" value="UNDECAPRENYL PHOSPHATE-ALPHA-4-AMINO-4-DEOXY-L-ARABINOSE ARABINOSYL TRANSFERASE"/>
    <property type="match status" value="1"/>
</dbReference>
<keyword evidence="3" id="KW-0328">Glycosyltransferase</keyword>
<feature type="transmembrane region" description="Helical" evidence="8">
    <location>
        <begin position="138"/>
        <end position="156"/>
    </location>
</feature>
<dbReference type="EMBL" id="UGQM01000001">
    <property type="protein sequence ID" value="STZ40998.1"/>
    <property type="molecule type" value="Genomic_DNA"/>
</dbReference>
<feature type="transmembrane region" description="Helical" evidence="8">
    <location>
        <begin position="347"/>
        <end position="367"/>
    </location>
</feature>
<dbReference type="GO" id="GO:0016763">
    <property type="term" value="F:pentosyltransferase activity"/>
    <property type="evidence" value="ECO:0007669"/>
    <property type="project" value="TreeGrafter"/>
</dbReference>
<dbReference type="InterPro" id="IPR050297">
    <property type="entry name" value="LipidA_mod_glycosyltrf_83"/>
</dbReference>
<comment type="subcellular location">
    <subcellularLocation>
        <location evidence="1">Cell membrane</location>
        <topology evidence="1">Multi-pass membrane protein</topology>
    </subcellularLocation>
</comment>
<accession>A0A378SFT3</accession>
<dbReference type="Proteomes" id="UP000254291">
    <property type="component" value="Unassembled WGS sequence"/>
</dbReference>
<feature type="transmembrane region" description="Helical" evidence="8">
    <location>
        <begin position="202"/>
        <end position="224"/>
    </location>
</feature>
<dbReference type="PANTHER" id="PTHR33908">
    <property type="entry name" value="MANNOSYLTRANSFERASE YKCB-RELATED"/>
    <property type="match status" value="1"/>
</dbReference>
<keyword evidence="6 8" id="KW-1133">Transmembrane helix</keyword>
<sequence length="526" mass="56217">MLRGDGPGPARQWSADAVVVGVLAFALGVAAAFRPSLWVDEAATLSAATRPVDALWTLVHHVDAVHGLYYLLLRGWFEIVPVTEFWARVPSALMVGVAAAGTCVLGSRLSGRKVGIAAGVVFAVLPRTTWAAVEARPYALSMACAVWLTVLFVAAVRRGGRRWWLGYSAALVGAVTVNVMVVLILAGHAAMLAATRPDRRTVRAWLVTVVVASVALIPLFVVLLSQHAQIAWIWPVGPVTLGQIAGEQYFPSVYSDSVRAVGPDQQQFSAEQLRVAMSAWARVAPLIVVIVIVAALAVRARRRHGALIENPSGTRVLVFGAVAWIVVPTVVLLGYSVLVRPLYQPHYLTFTTPALALLIGLCVVTLCRDDTRRLTATLAVLAVAAAPNYLAQRGPYAKYGSDYSQVAELLARESGPRDCVVVDDRTAPSVPHAIEGARRAHPVAARDLGLAPPERTALFSAREPLGVRADDLRTCAVLWTIGDAAPGSPADAPVDRVARVQGFVPAERWRFNQTEVVRSVPAGARS</sequence>
<dbReference type="AlphaFoldDB" id="A0A378SFT3"/>
<evidence type="ECO:0000256" key="7">
    <source>
        <dbReference type="ARBA" id="ARBA00023136"/>
    </source>
</evidence>
<evidence type="ECO:0000256" key="5">
    <source>
        <dbReference type="ARBA" id="ARBA00022692"/>
    </source>
</evidence>
<feature type="transmembrane region" description="Helical" evidence="8">
    <location>
        <begin position="231"/>
        <end position="250"/>
    </location>
</feature>
<feature type="transmembrane region" description="Helical" evidence="8">
    <location>
        <begin position="12"/>
        <end position="33"/>
    </location>
</feature>
<feature type="transmembrane region" description="Helical" evidence="8">
    <location>
        <begin position="85"/>
        <end position="107"/>
    </location>
</feature>
<dbReference type="GO" id="GO:0009103">
    <property type="term" value="P:lipopolysaccharide biosynthetic process"/>
    <property type="evidence" value="ECO:0007669"/>
    <property type="project" value="UniProtKB-ARBA"/>
</dbReference>
<protein>
    <submittedName>
        <fullName evidence="9">Transmembrane protein</fullName>
    </submittedName>
</protein>
<evidence type="ECO:0000256" key="8">
    <source>
        <dbReference type="SAM" id="Phobius"/>
    </source>
</evidence>
<reference evidence="9 10" key="1">
    <citation type="submission" date="2018-06" db="EMBL/GenBank/DDBJ databases">
        <authorList>
            <consortium name="Pathogen Informatics"/>
            <person name="Doyle S."/>
        </authorList>
    </citation>
    <scope>NUCLEOTIDE SEQUENCE [LARGE SCALE GENOMIC DNA]</scope>
    <source>
        <strain evidence="9 10">NCTC10742</strain>
    </source>
</reference>
<organism evidence="9 10">
    <name type="scientific">Mycolicibacterium gilvum</name>
    <dbReference type="NCBI Taxonomy" id="1804"/>
    <lineage>
        <taxon>Bacteria</taxon>
        <taxon>Bacillati</taxon>
        <taxon>Actinomycetota</taxon>
        <taxon>Actinomycetes</taxon>
        <taxon>Mycobacteriales</taxon>
        <taxon>Mycobacteriaceae</taxon>
        <taxon>Mycolicibacterium</taxon>
    </lineage>
</organism>
<keyword evidence="7 8" id="KW-0472">Membrane</keyword>
<evidence type="ECO:0000313" key="10">
    <source>
        <dbReference type="Proteomes" id="UP000254291"/>
    </source>
</evidence>
<evidence type="ECO:0000256" key="4">
    <source>
        <dbReference type="ARBA" id="ARBA00022679"/>
    </source>
</evidence>
<evidence type="ECO:0000256" key="2">
    <source>
        <dbReference type="ARBA" id="ARBA00022475"/>
    </source>
</evidence>
<name>A0A378SFT3_9MYCO</name>
<dbReference type="RefSeq" id="WP_115326246.1">
    <property type="nucleotide sequence ID" value="NZ_JACKST010000057.1"/>
</dbReference>
<dbReference type="GO" id="GO:0005886">
    <property type="term" value="C:plasma membrane"/>
    <property type="evidence" value="ECO:0007669"/>
    <property type="project" value="UniProtKB-SubCell"/>
</dbReference>
<feature type="transmembrane region" description="Helical" evidence="8">
    <location>
        <begin position="279"/>
        <end position="296"/>
    </location>
</feature>
<evidence type="ECO:0000256" key="1">
    <source>
        <dbReference type="ARBA" id="ARBA00004651"/>
    </source>
</evidence>
<evidence type="ECO:0000256" key="3">
    <source>
        <dbReference type="ARBA" id="ARBA00022676"/>
    </source>
</evidence>
<evidence type="ECO:0000256" key="6">
    <source>
        <dbReference type="ARBA" id="ARBA00022989"/>
    </source>
</evidence>
<keyword evidence="4" id="KW-0808">Transferase</keyword>
<feature type="transmembrane region" description="Helical" evidence="8">
    <location>
        <begin position="114"/>
        <end position="132"/>
    </location>
</feature>